<dbReference type="Proteomes" id="UP000008311">
    <property type="component" value="Unassembled WGS sequence"/>
</dbReference>
<feature type="region of interest" description="Disordered" evidence="1">
    <location>
        <begin position="133"/>
        <end position="154"/>
    </location>
</feature>
<feature type="region of interest" description="Disordered" evidence="1">
    <location>
        <begin position="177"/>
        <end position="311"/>
    </location>
</feature>
<feature type="compositionally biased region" description="Polar residues" evidence="1">
    <location>
        <begin position="275"/>
        <end position="287"/>
    </location>
</feature>
<evidence type="ECO:0000313" key="3">
    <source>
        <dbReference type="Proteomes" id="UP000008311"/>
    </source>
</evidence>
<dbReference type="AlphaFoldDB" id="B9T9Y0"/>
<accession>B9T9Y0</accession>
<feature type="compositionally biased region" description="Low complexity" evidence="1">
    <location>
        <begin position="105"/>
        <end position="114"/>
    </location>
</feature>
<feature type="compositionally biased region" description="Basic and acidic residues" evidence="1">
    <location>
        <begin position="133"/>
        <end position="150"/>
    </location>
</feature>
<protein>
    <recommendedName>
        <fullName evidence="4">Flagellar hook-length control protein FliK</fullName>
    </recommendedName>
</protein>
<dbReference type="InParanoid" id="B9T9Y0"/>
<name>B9T9Y0_RICCO</name>
<reference evidence="3" key="1">
    <citation type="journal article" date="2010" name="Nat. Biotechnol.">
        <title>Draft genome sequence of the oilseed species Ricinus communis.</title>
        <authorList>
            <person name="Chan A.P."/>
            <person name="Crabtree J."/>
            <person name="Zhao Q."/>
            <person name="Lorenzi H."/>
            <person name="Orvis J."/>
            <person name="Puiu D."/>
            <person name="Melake-Berhan A."/>
            <person name="Jones K.M."/>
            <person name="Redman J."/>
            <person name="Chen G."/>
            <person name="Cahoon E.B."/>
            <person name="Gedil M."/>
            <person name="Stanke M."/>
            <person name="Haas B.J."/>
            <person name="Wortman J.R."/>
            <person name="Fraser-Liggett C.M."/>
            <person name="Ravel J."/>
            <person name="Rabinowicz P.D."/>
        </authorList>
    </citation>
    <scope>NUCLEOTIDE SEQUENCE [LARGE SCALE GENOMIC DNA]</scope>
    <source>
        <strain evidence="3">cv. Hale</strain>
    </source>
</reference>
<keyword evidence="3" id="KW-1185">Reference proteome</keyword>
<gene>
    <name evidence="2" type="ORF">RCOM_0027310</name>
</gene>
<feature type="compositionally biased region" description="Low complexity" evidence="1">
    <location>
        <begin position="230"/>
        <end position="257"/>
    </location>
</feature>
<proteinExistence type="predicted"/>
<sequence length="476" mass="48378">MAPTPTTSALGALGEVARPAPARPAARPDDHAEKSSFSDALQEARSERPEPPREPSERETKPARSEKTEAKEPIARSAEPVEPTRKPAAAAASTGKDLPPAGDTLPADADASADASALPSLDDLLAKMLGTAKDDAKPAESSGSDDKKATADAAAVVTAVAAPVVAPALPVMPENPAAAAAALAARSGQQPPAEDGQGELRGVADATQKRAVPTAAQTLSDIAASLSGKPAETSSTAPAQTAADTAPDAGTAPQPDGLDGLKLAAHIQRTAHGTDAQTSDKPTTDSGSAAIAPETLTQNAEPASDSDRSSFRDTLKQIDATLTPGKSDAPAVAAVPRDNGLRQYLDGSANAAKVDIPVGKPGWSDAVAGKVMWMSSQNLSSAEIQMNPPDLGPLSVRVTRMRRCAKRSISRCRVCARCSAIRAFNYSIPASAGRARCASSARSRSSRATATAAAAVAVVAMARSRRRPKSAACAVP</sequence>
<feature type="region of interest" description="Disordered" evidence="1">
    <location>
        <begin position="1"/>
        <end position="114"/>
    </location>
</feature>
<dbReference type="EMBL" id="EQ975492">
    <property type="protein sequence ID" value="EEF27331.1"/>
    <property type="molecule type" value="Genomic_DNA"/>
</dbReference>
<dbReference type="Gene3D" id="3.30.750.140">
    <property type="match status" value="1"/>
</dbReference>
<organism evidence="2 3">
    <name type="scientific">Ricinus communis</name>
    <name type="common">Castor bean</name>
    <dbReference type="NCBI Taxonomy" id="3988"/>
    <lineage>
        <taxon>Eukaryota</taxon>
        <taxon>Viridiplantae</taxon>
        <taxon>Streptophyta</taxon>
        <taxon>Embryophyta</taxon>
        <taxon>Tracheophyta</taxon>
        <taxon>Spermatophyta</taxon>
        <taxon>Magnoliopsida</taxon>
        <taxon>eudicotyledons</taxon>
        <taxon>Gunneridae</taxon>
        <taxon>Pentapetalae</taxon>
        <taxon>rosids</taxon>
        <taxon>fabids</taxon>
        <taxon>Malpighiales</taxon>
        <taxon>Euphorbiaceae</taxon>
        <taxon>Acalyphoideae</taxon>
        <taxon>Acalypheae</taxon>
        <taxon>Ricinus</taxon>
    </lineage>
</organism>
<feature type="compositionally biased region" description="Basic and acidic residues" evidence="1">
    <location>
        <begin position="26"/>
        <end position="74"/>
    </location>
</feature>
<evidence type="ECO:0000256" key="1">
    <source>
        <dbReference type="SAM" id="MobiDB-lite"/>
    </source>
</evidence>
<evidence type="ECO:0000313" key="2">
    <source>
        <dbReference type="EMBL" id="EEF27331.1"/>
    </source>
</evidence>
<dbReference type="InterPro" id="IPR038610">
    <property type="entry name" value="FliK-like_C_sf"/>
</dbReference>
<evidence type="ECO:0008006" key="4">
    <source>
        <dbReference type="Google" id="ProtNLM"/>
    </source>
</evidence>